<reference evidence="3 4" key="1">
    <citation type="submission" date="2021-05" db="EMBL/GenBank/DDBJ databases">
        <title>Complete genome of Nocardioides aquaticus KCTC 9944T isolated from meromictic and hypersaline Ekho Lake, Antarctica.</title>
        <authorList>
            <person name="Hwang K."/>
            <person name="Kim K.M."/>
            <person name="Choe H."/>
        </authorList>
    </citation>
    <scope>NUCLEOTIDE SEQUENCE [LARGE SCALE GENOMIC DNA]</scope>
    <source>
        <strain evidence="3 4">KCTC 9944</strain>
    </source>
</reference>
<proteinExistence type="inferred from homology"/>
<gene>
    <name evidence="3" type="ORF">ENKNEFLB_00120</name>
</gene>
<dbReference type="Pfam" id="PF00211">
    <property type="entry name" value="Guanylate_cyc"/>
    <property type="match status" value="1"/>
</dbReference>
<dbReference type="GO" id="GO:0004016">
    <property type="term" value="F:adenylate cyclase activity"/>
    <property type="evidence" value="ECO:0007669"/>
    <property type="project" value="UniProtKB-EC"/>
</dbReference>
<feature type="domain" description="Guanylate cyclase" evidence="2">
    <location>
        <begin position="72"/>
        <end position="327"/>
    </location>
</feature>
<accession>A0ABX8EBQ1</accession>
<evidence type="ECO:0000313" key="4">
    <source>
        <dbReference type="Proteomes" id="UP000679307"/>
    </source>
</evidence>
<keyword evidence="3" id="KW-0456">Lyase</keyword>
<dbReference type="InterPro" id="IPR001054">
    <property type="entry name" value="A/G_cyclase"/>
</dbReference>
<evidence type="ECO:0000313" key="3">
    <source>
        <dbReference type="EMBL" id="QVT77754.1"/>
    </source>
</evidence>
<dbReference type="CDD" id="cd07302">
    <property type="entry name" value="CHD"/>
    <property type="match status" value="1"/>
</dbReference>
<organism evidence="3 4">
    <name type="scientific">Nocardioides aquaticus</name>
    <dbReference type="NCBI Taxonomy" id="160826"/>
    <lineage>
        <taxon>Bacteria</taxon>
        <taxon>Bacillati</taxon>
        <taxon>Actinomycetota</taxon>
        <taxon>Actinomycetes</taxon>
        <taxon>Propionibacteriales</taxon>
        <taxon>Nocardioidaceae</taxon>
        <taxon>Nocardioides</taxon>
    </lineage>
</organism>
<sequence length="350" mass="37684">MSEDQDGDETLPADGSLGDAVQQLEERLLDGRPRLTRQEVADAAGVPMMLAEELWRLLGFARVTDDDVAFTDADVEALRLTHDLLRLGVLDADSQAALVRTWGRSFARLAEWQTSLMARVALEDGQDPAGQLARFADDVLPRIDKLQSYVWRRHLTSAAGRLLTSAGGAQHAAEAVSTQTVCFVDIVGYTAHSRSLDESELVAWLEYFEDQCAGMSLDAGARIIKNIGDEVLLVADAPGPMVGLALAMTARGEDEADRFPRVRAGVATGEVVSRLGDVFGSTVNVAARLTSVSRPGRVLVDAGTHDALAPAEATADADDAPAYRFKRVRRVSVKGFARLAAWTVRTRSVG</sequence>
<dbReference type="Proteomes" id="UP000679307">
    <property type="component" value="Chromosome"/>
</dbReference>
<protein>
    <submittedName>
        <fullName evidence="3">PH-sensitive adenylate cyclase</fullName>
        <ecNumber evidence="3">4.6.1.1</ecNumber>
    </submittedName>
</protein>
<comment type="similarity">
    <text evidence="1">Belongs to the adenylyl cyclase class-3 family.</text>
</comment>
<dbReference type="RefSeq" id="WP_246535758.1">
    <property type="nucleotide sequence ID" value="NZ_BAAAHS010000064.1"/>
</dbReference>
<dbReference type="SMART" id="SM00044">
    <property type="entry name" value="CYCc"/>
    <property type="match status" value="1"/>
</dbReference>
<dbReference type="PANTHER" id="PTHR43081">
    <property type="entry name" value="ADENYLATE CYCLASE, TERMINAL-DIFFERENTIATION SPECIFIC-RELATED"/>
    <property type="match status" value="1"/>
</dbReference>
<name>A0ABX8EBQ1_9ACTN</name>
<dbReference type="InterPro" id="IPR050697">
    <property type="entry name" value="Adenylyl/Guanylyl_Cyclase_3/4"/>
</dbReference>
<evidence type="ECO:0000256" key="1">
    <source>
        <dbReference type="ARBA" id="ARBA00005381"/>
    </source>
</evidence>
<keyword evidence="4" id="KW-1185">Reference proteome</keyword>
<dbReference type="EC" id="4.6.1.1" evidence="3"/>
<evidence type="ECO:0000259" key="2">
    <source>
        <dbReference type="SMART" id="SM00044"/>
    </source>
</evidence>
<dbReference type="EMBL" id="CP075371">
    <property type="protein sequence ID" value="QVT77754.1"/>
    <property type="molecule type" value="Genomic_DNA"/>
</dbReference>
<dbReference type="PANTHER" id="PTHR43081:SF19">
    <property type="entry name" value="PH-SENSITIVE ADENYLATE CYCLASE RV1264"/>
    <property type="match status" value="1"/>
</dbReference>